<dbReference type="EMBL" id="AMQM01000749">
    <property type="status" value="NOT_ANNOTATED_CDS"/>
    <property type="molecule type" value="Genomic_DNA"/>
</dbReference>
<dbReference type="EMBL" id="KB096742">
    <property type="protein sequence ID" value="ESO01918.1"/>
    <property type="molecule type" value="Genomic_DNA"/>
</dbReference>
<feature type="compositionally biased region" description="Polar residues" evidence="1">
    <location>
        <begin position="130"/>
        <end position="140"/>
    </location>
</feature>
<keyword evidence="2" id="KW-0472">Membrane</keyword>
<dbReference type="GeneID" id="20199041"/>
<feature type="transmembrane region" description="Helical" evidence="2">
    <location>
        <begin position="31"/>
        <end position="59"/>
    </location>
</feature>
<feature type="compositionally biased region" description="Polar residues" evidence="1">
    <location>
        <begin position="478"/>
        <end position="490"/>
    </location>
</feature>
<organism evidence="4 5">
    <name type="scientific">Helobdella robusta</name>
    <name type="common">Californian leech</name>
    <dbReference type="NCBI Taxonomy" id="6412"/>
    <lineage>
        <taxon>Eukaryota</taxon>
        <taxon>Metazoa</taxon>
        <taxon>Spiralia</taxon>
        <taxon>Lophotrochozoa</taxon>
        <taxon>Annelida</taxon>
        <taxon>Clitellata</taxon>
        <taxon>Hirudinea</taxon>
        <taxon>Rhynchobdellida</taxon>
        <taxon>Glossiphoniidae</taxon>
        <taxon>Helobdella</taxon>
    </lineage>
</organism>
<accession>T1ER41</accession>
<dbReference type="AlphaFoldDB" id="T1ER41"/>
<proteinExistence type="predicted"/>
<keyword evidence="2" id="KW-1133">Transmembrane helix</keyword>
<reference evidence="5" key="1">
    <citation type="submission" date="2012-12" db="EMBL/GenBank/DDBJ databases">
        <authorList>
            <person name="Hellsten U."/>
            <person name="Grimwood J."/>
            <person name="Chapman J.A."/>
            <person name="Shapiro H."/>
            <person name="Aerts A."/>
            <person name="Otillar R.P."/>
            <person name="Terry A.Y."/>
            <person name="Boore J.L."/>
            <person name="Simakov O."/>
            <person name="Marletaz F."/>
            <person name="Cho S.-J."/>
            <person name="Edsinger-Gonzales E."/>
            <person name="Havlak P."/>
            <person name="Kuo D.-H."/>
            <person name="Larsson T."/>
            <person name="Lv J."/>
            <person name="Arendt D."/>
            <person name="Savage R."/>
            <person name="Osoegawa K."/>
            <person name="de Jong P."/>
            <person name="Lindberg D.R."/>
            <person name="Seaver E.C."/>
            <person name="Weisblat D.A."/>
            <person name="Putnam N.H."/>
            <person name="Grigoriev I.V."/>
            <person name="Rokhsar D.S."/>
        </authorList>
    </citation>
    <scope>NUCLEOTIDE SEQUENCE</scope>
</reference>
<gene>
    <name evidence="4" type="primary">20199041</name>
    <name evidence="3" type="ORF">HELRODRAFT_161120</name>
</gene>
<evidence type="ECO:0000313" key="5">
    <source>
        <dbReference type="Proteomes" id="UP000015101"/>
    </source>
</evidence>
<feature type="compositionally biased region" description="Acidic residues" evidence="1">
    <location>
        <begin position="517"/>
        <end position="529"/>
    </location>
</feature>
<keyword evidence="5" id="KW-1185">Reference proteome</keyword>
<feature type="compositionally biased region" description="Basic and acidic residues" evidence="1">
    <location>
        <begin position="498"/>
        <end position="510"/>
    </location>
</feature>
<protein>
    <submittedName>
        <fullName evidence="3 4">Uncharacterized protein</fullName>
    </submittedName>
</protein>
<name>T1ER41_HELRO</name>
<reference evidence="3 5" key="2">
    <citation type="journal article" date="2013" name="Nature">
        <title>Insights into bilaterian evolution from three spiralian genomes.</title>
        <authorList>
            <person name="Simakov O."/>
            <person name="Marletaz F."/>
            <person name="Cho S.J."/>
            <person name="Edsinger-Gonzales E."/>
            <person name="Havlak P."/>
            <person name="Hellsten U."/>
            <person name="Kuo D.H."/>
            <person name="Larsson T."/>
            <person name="Lv J."/>
            <person name="Arendt D."/>
            <person name="Savage R."/>
            <person name="Osoegawa K."/>
            <person name="de Jong P."/>
            <person name="Grimwood J."/>
            <person name="Chapman J.A."/>
            <person name="Shapiro H."/>
            <person name="Aerts A."/>
            <person name="Otillar R.P."/>
            <person name="Terry A.Y."/>
            <person name="Boore J.L."/>
            <person name="Grigoriev I.V."/>
            <person name="Lindberg D.R."/>
            <person name="Seaver E.C."/>
            <person name="Weisblat D.A."/>
            <person name="Putnam N.H."/>
            <person name="Rokhsar D.S."/>
        </authorList>
    </citation>
    <scope>NUCLEOTIDE SEQUENCE</scope>
</reference>
<feature type="region of interest" description="Disordered" evidence="1">
    <location>
        <begin position="474"/>
        <end position="529"/>
    </location>
</feature>
<sequence>MDQQLMMGADVTISSNETGMLLYERSGDASLFIRAAAFYATINMLLICLVVMCLMWMALRYFRRKEERDKLGEIIDQRFWKEENDIACLFQILKTMKTSIVFRDITTYHVLSYKYRTDNGVYAHEHARPNGTSSTNYTETTRAKDTRSKTKTNVFMILKKVERLFFSLCLQMPKSGKCSKHAATTLGSTILSIAQVTSLVWCDEKAVSIFNVVKYFSGKKWAIKLQETHVKDAVLETLVLSRIPYVTNLYLIDSNFILKEFSPESVQTSCANMFDVLQKISHIDHFLSHNYNKLETVRESIVSYYQQARELTFKNNLILTKAYFPDLSMIRNGGLAGRFKECVTSLSHLLRLISYGNNVKKLESDANFKTFVESFESTINELAKDMSRNMVTIEKTKENIVSFLQGLTSEHILTDKEFTKAKLELIEEDLKSHIKYLKSLKGETLKKGEASTSTKVDVGGEISSSSVIIHVAEEPLQRVTSSEKPSTSATERSKKKTTREQVEIRLETMESGRALVEEDEEEPYSETPV</sequence>
<keyword evidence="2" id="KW-0812">Transmembrane</keyword>
<dbReference type="OrthoDB" id="10520517at2759"/>
<dbReference type="Proteomes" id="UP000015101">
    <property type="component" value="Unassembled WGS sequence"/>
</dbReference>
<reference evidence="4" key="3">
    <citation type="submission" date="2015-06" db="UniProtKB">
        <authorList>
            <consortium name="EnsemblMetazoa"/>
        </authorList>
    </citation>
    <scope>IDENTIFICATION</scope>
</reference>
<evidence type="ECO:0000313" key="4">
    <source>
        <dbReference type="EnsemblMetazoa" id="HelroP161120"/>
    </source>
</evidence>
<dbReference type="InParanoid" id="T1ER41"/>
<dbReference type="OMA" id="AHEHARP"/>
<evidence type="ECO:0000313" key="3">
    <source>
        <dbReference type="EMBL" id="ESO01918.1"/>
    </source>
</evidence>
<dbReference type="CTD" id="20199041"/>
<dbReference type="EnsemblMetazoa" id="HelroT161120">
    <property type="protein sequence ID" value="HelroP161120"/>
    <property type="gene ID" value="HelroG161120"/>
</dbReference>
<dbReference type="RefSeq" id="XP_009019326.1">
    <property type="nucleotide sequence ID" value="XM_009021078.1"/>
</dbReference>
<evidence type="ECO:0000256" key="2">
    <source>
        <dbReference type="SAM" id="Phobius"/>
    </source>
</evidence>
<dbReference type="KEGG" id="hro:HELRODRAFT_161120"/>
<dbReference type="HOGENOM" id="CLU_515159_0_0_1"/>
<feature type="region of interest" description="Disordered" evidence="1">
    <location>
        <begin position="124"/>
        <end position="145"/>
    </location>
</feature>
<evidence type="ECO:0000256" key="1">
    <source>
        <dbReference type="SAM" id="MobiDB-lite"/>
    </source>
</evidence>